<feature type="transmembrane region" description="Helical" evidence="1">
    <location>
        <begin position="36"/>
        <end position="55"/>
    </location>
</feature>
<reference evidence="2 3" key="1">
    <citation type="submission" date="2015-08" db="EMBL/GenBank/DDBJ databases">
        <title>Ancestral chromatin configuration constrains chromatin evolution on differentiating sex chromosomes in Drosophila.</title>
        <authorList>
            <person name="Zhou Q."/>
            <person name="Bachtrog D."/>
        </authorList>
    </citation>
    <scope>NUCLEOTIDE SEQUENCE [LARGE SCALE GENOMIC DNA]</scope>
    <source>
        <tissue evidence="2">Whole larvae</tissue>
    </source>
</reference>
<evidence type="ECO:0000313" key="3">
    <source>
        <dbReference type="Proteomes" id="UP000494163"/>
    </source>
</evidence>
<keyword evidence="1" id="KW-1133">Transmembrane helix</keyword>
<proteinExistence type="predicted"/>
<evidence type="ECO:0000313" key="2">
    <source>
        <dbReference type="EMBL" id="ALC48593.1"/>
    </source>
</evidence>
<gene>
    <name evidence="2" type="ORF">Dbus_chrXg449</name>
</gene>
<keyword evidence="1" id="KW-0472">Membrane</keyword>
<feature type="transmembrane region" description="Helical" evidence="1">
    <location>
        <begin position="117"/>
        <end position="138"/>
    </location>
</feature>
<dbReference type="STRING" id="30019.A0A0M3QZ06"/>
<dbReference type="InterPro" id="IPR032145">
    <property type="entry name" value="DUF4818"/>
</dbReference>
<evidence type="ECO:0000256" key="1">
    <source>
        <dbReference type="SAM" id="Phobius"/>
    </source>
</evidence>
<protein>
    <submittedName>
        <fullName evidence="2">CG11379</fullName>
    </submittedName>
</protein>
<keyword evidence="3" id="KW-1185">Reference proteome</keyword>
<dbReference type="EMBL" id="CP012528">
    <property type="protein sequence ID" value="ALC48593.1"/>
    <property type="molecule type" value="Genomic_DNA"/>
</dbReference>
<accession>A0A0M3QZ06</accession>
<dbReference type="OMA" id="KLWCRIE"/>
<dbReference type="Pfam" id="PF16089">
    <property type="entry name" value="DUF4818"/>
    <property type="match status" value="1"/>
</dbReference>
<dbReference type="Proteomes" id="UP000494163">
    <property type="component" value="Chromosome X"/>
</dbReference>
<dbReference type="AlphaFoldDB" id="A0A0M3QZ06"/>
<keyword evidence="1" id="KW-0812">Transmembrane</keyword>
<dbReference type="OrthoDB" id="7879339at2759"/>
<name>A0A0M3QZ06_DROBS</name>
<sequence length="189" mass="20800">MERLSISALGMAIVLHSVLGISYYSLLARDAAAPLLGSWLFIACIGALLQAVHILPQWCRNCSTSYRLAMETAVCCLTLDLLLTKLWCRIESLCHCAIVGVLQLMVSEERTFRACEYWLLGASTSLIGACLLWFMLWATALPSKLQLLLANLQLSVKRCFSRSLRQLVFGSSAAQLEVVAEKSQISIAS</sequence>
<organism evidence="2 3">
    <name type="scientific">Drosophila busckii</name>
    <name type="common">Fruit fly</name>
    <dbReference type="NCBI Taxonomy" id="30019"/>
    <lineage>
        <taxon>Eukaryota</taxon>
        <taxon>Metazoa</taxon>
        <taxon>Ecdysozoa</taxon>
        <taxon>Arthropoda</taxon>
        <taxon>Hexapoda</taxon>
        <taxon>Insecta</taxon>
        <taxon>Pterygota</taxon>
        <taxon>Neoptera</taxon>
        <taxon>Endopterygota</taxon>
        <taxon>Diptera</taxon>
        <taxon>Brachycera</taxon>
        <taxon>Muscomorpha</taxon>
        <taxon>Ephydroidea</taxon>
        <taxon>Drosophilidae</taxon>
        <taxon>Drosophila</taxon>
    </lineage>
</organism>